<dbReference type="OrthoDB" id="1417698at2759"/>
<evidence type="ECO:0000313" key="1">
    <source>
        <dbReference type="EMBL" id="KAA3466411.1"/>
    </source>
</evidence>
<dbReference type="Proteomes" id="UP000325315">
    <property type="component" value="Unassembled WGS sequence"/>
</dbReference>
<name>A0A5B6VBL3_9ROSI</name>
<reference evidence="2" key="1">
    <citation type="journal article" date="2019" name="Plant Biotechnol. J.">
        <title>Genome sequencing of the Australian wild diploid species Gossypium australe highlights disease resistance and delayed gland morphogenesis.</title>
        <authorList>
            <person name="Cai Y."/>
            <person name="Cai X."/>
            <person name="Wang Q."/>
            <person name="Wang P."/>
            <person name="Zhang Y."/>
            <person name="Cai C."/>
            <person name="Xu Y."/>
            <person name="Wang K."/>
            <person name="Zhou Z."/>
            <person name="Wang C."/>
            <person name="Geng S."/>
            <person name="Li B."/>
            <person name="Dong Q."/>
            <person name="Hou Y."/>
            <person name="Wang H."/>
            <person name="Ai P."/>
            <person name="Liu Z."/>
            <person name="Yi F."/>
            <person name="Sun M."/>
            <person name="An G."/>
            <person name="Cheng J."/>
            <person name="Zhang Y."/>
            <person name="Shi Q."/>
            <person name="Xie Y."/>
            <person name="Shi X."/>
            <person name="Chang Y."/>
            <person name="Huang F."/>
            <person name="Chen Y."/>
            <person name="Hong S."/>
            <person name="Mi L."/>
            <person name="Sun Q."/>
            <person name="Zhang L."/>
            <person name="Zhou B."/>
            <person name="Peng R."/>
            <person name="Zhang X."/>
            <person name="Liu F."/>
        </authorList>
    </citation>
    <scope>NUCLEOTIDE SEQUENCE [LARGE SCALE GENOMIC DNA]</scope>
    <source>
        <strain evidence="2">cv. PA1801</strain>
    </source>
</reference>
<dbReference type="EMBL" id="SMMG02000007">
    <property type="protein sequence ID" value="KAA3466411.1"/>
    <property type="molecule type" value="Genomic_DNA"/>
</dbReference>
<accession>A0A5B6VBL3</accession>
<proteinExistence type="predicted"/>
<comment type="caution">
    <text evidence="1">The sequence shown here is derived from an EMBL/GenBank/DDBJ whole genome shotgun (WGS) entry which is preliminary data.</text>
</comment>
<sequence>MAQNKRTLRDYDLPSLDMVQESITRAAITINNLEIKPATIQMIQNNLQFRGTLMALFTSKHQGLSRHGMNSLESSYKSVLQWVGCKCTIWIKQSSSRSPYEQNVQGCVRNHQEYGDKLLPVAN</sequence>
<dbReference type="AlphaFoldDB" id="A0A5B6VBL3"/>
<evidence type="ECO:0000313" key="2">
    <source>
        <dbReference type="Proteomes" id="UP000325315"/>
    </source>
</evidence>
<gene>
    <name evidence="1" type="ORF">EPI10_001504</name>
</gene>
<protein>
    <submittedName>
        <fullName evidence="1">Uncharacterized protein</fullName>
    </submittedName>
</protein>
<keyword evidence="2" id="KW-1185">Reference proteome</keyword>
<organism evidence="1 2">
    <name type="scientific">Gossypium australe</name>
    <dbReference type="NCBI Taxonomy" id="47621"/>
    <lineage>
        <taxon>Eukaryota</taxon>
        <taxon>Viridiplantae</taxon>
        <taxon>Streptophyta</taxon>
        <taxon>Embryophyta</taxon>
        <taxon>Tracheophyta</taxon>
        <taxon>Spermatophyta</taxon>
        <taxon>Magnoliopsida</taxon>
        <taxon>eudicotyledons</taxon>
        <taxon>Gunneridae</taxon>
        <taxon>Pentapetalae</taxon>
        <taxon>rosids</taxon>
        <taxon>malvids</taxon>
        <taxon>Malvales</taxon>
        <taxon>Malvaceae</taxon>
        <taxon>Malvoideae</taxon>
        <taxon>Gossypium</taxon>
    </lineage>
</organism>